<evidence type="ECO:0000313" key="1">
    <source>
        <dbReference type="EMBL" id="OWZ06578.1"/>
    </source>
</evidence>
<dbReference type="EMBL" id="NBNE01003903">
    <property type="protein sequence ID" value="OWZ06578.1"/>
    <property type="molecule type" value="Genomic_DNA"/>
</dbReference>
<protein>
    <submittedName>
        <fullName evidence="1">Cleavage induced protein</fullName>
    </submittedName>
</protein>
<sequence length="332" mass="37023">MTVHSESLESSVADQFNTVLRRHGLSPPKPCPALTTTGGQVTYLVDRQKQRVYSDFLRRSKLQIPEFVRLLRGETVRDSRPNKALDIPARHPQWETYKYKSKWEDIVRHGVTPKWKKPFIKQQTPPANHGSARRALNTIIKNLRSGQDTNRYLILDLDLLQSLDGITCSPFGAVQKGELELSIDARLIHDLSFPKGSSVNDNTDDEGEIPVSYDGAAALANRVLDVANDHPGKQYMMSGDVNGAFRNIPVASEAVGRFTGTIPELRILVIDLYCPFGWSNSPSAYWVAGAGINHLYSNSRPTWPGQDELDMPPFDGKVWCDDHVSIEADIGS</sequence>
<evidence type="ECO:0000313" key="2">
    <source>
        <dbReference type="Proteomes" id="UP000198211"/>
    </source>
</evidence>
<keyword evidence="2" id="KW-1185">Reference proteome</keyword>
<dbReference type="Proteomes" id="UP000198211">
    <property type="component" value="Unassembled WGS sequence"/>
</dbReference>
<comment type="caution">
    <text evidence="1">The sequence shown here is derived from an EMBL/GenBank/DDBJ whole genome shotgun (WGS) entry which is preliminary data.</text>
</comment>
<reference evidence="2" key="1">
    <citation type="submission" date="2017-03" db="EMBL/GenBank/DDBJ databases">
        <title>Phytopthora megakarya and P. palmivora, two closely related causual agents of cacao black pod achieved similar genome size and gene model numbers by different mechanisms.</title>
        <authorList>
            <person name="Ali S."/>
            <person name="Shao J."/>
            <person name="Larry D.J."/>
            <person name="Kronmiller B."/>
            <person name="Shen D."/>
            <person name="Strem M.D."/>
            <person name="Melnick R.L."/>
            <person name="Guiltinan M.J."/>
            <person name="Tyler B.M."/>
            <person name="Meinhardt L.W."/>
            <person name="Bailey B.A."/>
        </authorList>
    </citation>
    <scope>NUCLEOTIDE SEQUENCE [LARGE SCALE GENOMIC DNA]</scope>
    <source>
        <strain evidence="2">zdho120</strain>
    </source>
</reference>
<name>A0A225VNV1_9STRA</name>
<accession>A0A225VNV1</accession>
<organism evidence="1 2">
    <name type="scientific">Phytophthora megakarya</name>
    <dbReference type="NCBI Taxonomy" id="4795"/>
    <lineage>
        <taxon>Eukaryota</taxon>
        <taxon>Sar</taxon>
        <taxon>Stramenopiles</taxon>
        <taxon>Oomycota</taxon>
        <taxon>Peronosporomycetes</taxon>
        <taxon>Peronosporales</taxon>
        <taxon>Peronosporaceae</taxon>
        <taxon>Phytophthora</taxon>
    </lineage>
</organism>
<proteinExistence type="predicted"/>
<dbReference type="OrthoDB" id="125279at2759"/>
<gene>
    <name evidence="1" type="ORF">PHMEG_00021146</name>
</gene>
<dbReference type="AlphaFoldDB" id="A0A225VNV1"/>